<dbReference type="InterPro" id="IPR032820">
    <property type="entry name" value="ATPase_put"/>
</dbReference>
<gene>
    <name evidence="3" type="ORF">G3M78_09100</name>
</gene>
<keyword evidence="2" id="KW-0472">Membrane</keyword>
<protein>
    <submittedName>
        <fullName evidence="3">AtpZ/AtpI family protein</fullName>
    </submittedName>
</protein>
<accession>A0A7T0C2V7</accession>
<feature type="region of interest" description="Disordered" evidence="1">
    <location>
        <begin position="73"/>
        <end position="93"/>
    </location>
</feature>
<evidence type="ECO:0000256" key="1">
    <source>
        <dbReference type="SAM" id="MobiDB-lite"/>
    </source>
</evidence>
<sequence>MDENNDFRRGLSLALRLGTEMMVSTFVGGSMGYAIDWYFQTRPWFMVFGILLGGAAGIMTVYRIAMMNQNDAAEQDAAQKNKSDSINDDQQEK</sequence>
<reference evidence="4" key="1">
    <citation type="submission" date="2020-02" db="EMBL/GenBank/DDBJ databases">
        <title>Genomic and physiological characterization of two novel Nitrospinaceae genera.</title>
        <authorList>
            <person name="Mueller A.J."/>
            <person name="Jung M.-Y."/>
            <person name="Strachan C.R."/>
            <person name="Herbold C.W."/>
            <person name="Kirkegaard R.H."/>
            <person name="Daims H."/>
        </authorList>
    </citation>
    <scope>NUCLEOTIDE SEQUENCE [LARGE SCALE GENOMIC DNA]</scope>
</reference>
<organism evidence="3 4">
    <name type="scientific">Candidatus Nitrohelix vancouverensis</name>
    <dbReference type="NCBI Taxonomy" id="2705534"/>
    <lineage>
        <taxon>Bacteria</taxon>
        <taxon>Pseudomonadati</taxon>
        <taxon>Nitrospinota/Tectimicrobiota group</taxon>
        <taxon>Nitrospinota</taxon>
        <taxon>Nitrospinia</taxon>
        <taxon>Nitrospinales</taxon>
        <taxon>Nitrospinaceae</taxon>
        <taxon>Candidatus Nitrohelix</taxon>
    </lineage>
</organism>
<dbReference type="AlphaFoldDB" id="A0A7T0C2V7"/>
<evidence type="ECO:0000313" key="4">
    <source>
        <dbReference type="Proteomes" id="UP000594464"/>
    </source>
</evidence>
<dbReference type="Proteomes" id="UP000594464">
    <property type="component" value="Chromosome"/>
</dbReference>
<feature type="compositionally biased region" description="Basic and acidic residues" evidence="1">
    <location>
        <begin position="77"/>
        <end position="93"/>
    </location>
</feature>
<name>A0A7T0C2V7_9BACT</name>
<dbReference type="Pfam" id="PF09527">
    <property type="entry name" value="ATPase_gene1"/>
    <property type="match status" value="1"/>
</dbReference>
<feature type="transmembrane region" description="Helical" evidence="2">
    <location>
        <begin position="21"/>
        <end position="39"/>
    </location>
</feature>
<feature type="transmembrane region" description="Helical" evidence="2">
    <location>
        <begin position="45"/>
        <end position="65"/>
    </location>
</feature>
<proteinExistence type="predicted"/>
<evidence type="ECO:0000256" key="2">
    <source>
        <dbReference type="SAM" id="Phobius"/>
    </source>
</evidence>
<dbReference type="KEGG" id="nva:G3M78_09100"/>
<dbReference type="PIRSF" id="PIRSF032126">
    <property type="entry name" value="F0F1_ATP_synthase_subunit_I"/>
    <property type="match status" value="1"/>
</dbReference>
<evidence type="ECO:0000313" key="3">
    <source>
        <dbReference type="EMBL" id="QPJ65541.1"/>
    </source>
</evidence>
<keyword evidence="2" id="KW-1133">Transmembrane helix</keyword>
<keyword evidence="2" id="KW-0812">Transmembrane</keyword>
<dbReference type="EMBL" id="CP048620">
    <property type="protein sequence ID" value="QPJ65541.1"/>
    <property type="molecule type" value="Genomic_DNA"/>
</dbReference>
<dbReference type="InterPro" id="IPR016989">
    <property type="entry name" value="Atp1_alphaprobac"/>
</dbReference>